<proteinExistence type="inferred from homology"/>
<dbReference type="Pfam" id="PF01198">
    <property type="entry name" value="Ribosomal_L31e"/>
    <property type="match status" value="1"/>
</dbReference>
<evidence type="ECO:0000313" key="5">
    <source>
        <dbReference type="EMBL" id="KAJ2783670.1"/>
    </source>
</evidence>
<reference evidence="5" key="1">
    <citation type="submission" date="2022-07" db="EMBL/GenBank/DDBJ databases">
        <title>Phylogenomic reconstructions and comparative analyses of Kickxellomycotina fungi.</title>
        <authorList>
            <person name="Reynolds N.K."/>
            <person name="Stajich J.E."/>
            <person name="Barry K."/>
            <person name="Grigoriev I.V."/>
            <person name="Crous P."/>
            <person name="Smith M.E."/>
        </authorList>
    </citation>
    <scope>NUCLEOTIDE SEQUENCE</scope>
    <source>
        <strain evidence="5">NBRC 105414</strain>
    </source>
</reference>
<evidence type="ECO:0000259" key="4">
    <source>
        <dbReference type="Pfam" id="PF00149"/>
    </source>
</evidence>
<keyword evidence="2" id="KW-0689">Ribosomal protein</keyword>
<dbReference type="Gene3D" id="3.10.440.10">
    <property type="match status" value="1"/>
</dbReference>
<dbReference type="GO" id="GO:0016787">
    <property type="term" value="F:hydrolase activity"/>
    <property type="evidence" value="ECO:0007669"/>
    <property type="project" value="InterPro"/>
</dbReference>
<dbReference type="PROSITE" id="PS01144">
    <property type="entry name" value="RIBOSOMAL_L31E"/>
    <property type="match status" value="1"/>
</dbReference>
<dbReference type="SUPFAM" id="SSF54575">
    <property type="entry name" value="Ribosomal protein L31e"/>
    <property type="match status" value="1"/>
</dbReference>
<organism evidence="5 6">
    <name type="scientific">Coemansia javaensis</name>
    <dbReference type="NCBI Taxonomy" id="2761396"/>
    <lineage>
        <taxon>Eukaryota</taxon>
        <taxon>Fungi</taxon>
        <taxon>Fungi incertae sedis</taxon>
        <taxon>Zoopagomycota</taxon>
        <taxon>Kickxellomycotina</taxon>
        <taxon>Kickxellomycetes</taxon>
        <taxon>Kickxellales</taxon>
        <taxon>Kickxellaceae</taxon>
        <taxon>Coemansia</taxon>
    </lineage>
</organism>
<gene>
    <name evidence="5" type="ORF">H4R18_001580</name>
</gene>
<dbReference type="GO" id="GO:0002181">
    <property type="term" value="P:cytoplasmic translation"/>
    <property type="evidence" value="ECO:0007669"/>
    <property type="project" value="TreeGrafter"/>
</dbReference>
<dbReference type="SUPFAM" id="SSF56300">
    <property type="entry name" value="Metallo-dependent phosphatases"/>
    <property type="match status" value="1"/>
</dbReference>
<dbReference type="InterPro" id="IPR000054">
    <property type="entry name" value="Ribosomal_eL31"/>
</dbReference>
<comment type="similarity">
    <text evidence="1">Belongs to the eukaryotic ribosomal protein eL31 family.</text>
</comment>
<dbReference type="PANTHER" id="PTHR10956:SF0">
    <property type="entry name" value="60S RIBOSOMAL PROTEIN L31"/>
    <property type="match status" value="1"/>
</dbReference>
<dbReference type="GO" id="GO:0003735">
    <property type="term" value="F:structural constituent of ribosome"/>
    <property type="evidence" value="ECO:0007669"/>
    <property type="project" value="InterPro"/>
</dbReference>
<comment type="caution">
    <text evidence="5">The sequence shown here is derived from an EMBL/GenBank/DDBJ whole genome shotgun (WGS) entry which is preliminary data.</text>
</comment>
<dbReference type="InterPro" id="IPR004843">
    <property type="entry name" value="Calcineurin-like_PHP"/>
</dbReference>
<protein>
    <recommendedName>
        <fullName evidence="4">Calcineurin-like phosphoesterase domain-containing protein</fullName>
    </recommendedName>
</protein>
<dbReference type="SMART" id="SM01380">
    <property type="entry name" value="Ribosomal_L31e"/>
    <property type="match status" value="1"/>
</dbReference>
<dbReference type="CDD" id="cd00463">
    <property type="entry name" value="Ribosomal_L31e"/>
    <property type="match status" value="1"/>
</dbReference>
<dbReference type="InterPro" id="IPR020052">
    <property type="entry name" value="Ribosomal_eL31_CS"/>
</dbReference>
<dbReference type="AlphaFoldDB" id="A0A9W8HCF5"/>
<dbReference type="Proteomes" id="UP001140217">
    <property type="component" value="Unassembled WGS sequence"/>
</dbReference>
<dbReference type="InterPro" id="IPR023621">
    <property type="entry name" value="Ribosomal_eL31_dom_sf"/>
</dbReference>
<dbReference type="InterPro" id="IPR029052">
    <property type="entry name" value="Metallo-depent_PP-like"/>
</dbReference>
<dbReference type="PANTHER" id="PTHR10956">
    <property type="entry name" value="60S RIBOSOMAL PROTEIN L31"/>
    <property type="match status" value="1"/>
</dbReference>
<dbReference type="Pfam" id="PF00149">
    <property type="entry name" value="Metallophos"/>
    <property type="match status" value="1"/>
</dbReference>
<evidence type="ECO:0000256" key="2">
    <source>
        <dbReference type="ARBA" id="ARBA00022980"/>
    </source>
</evidence>
<evidence type="ECO:0000313" key="6">
    <source>
        <dbReference type="Proteomes" id="UP001140217"/>
    </source>
</evidence>
<dbReference type="GO" id="GO:0022625">
    <property type="term" value="C:cytosolic large ribosomal subunit"/>
    <property type="evidence" value="ECO:0007669"/>
    <property type="project" value="TreeGrafter"/>
</dbReference>
<dbReference type="OrthoDB" id="45007at2759"/>
<feature type="domain" description="Calcineurin-like phosphoesterase" evidence="4">
    <location>
        <begin position="152"/>
        <end position="365"/>
    </location>
</feature>
<dbReference type="Gene3D" id="3.60.21.10">
    <property type="match status" value="1"/>
</dbReference>
<name>A0A9W8HCF5_9FUNG</name>
<accession>A0A9W8HCF5</accession>
<sequence length="563" mass="64154">MLLLRRRRVLVLAPALALALLGLYVLAGNPYVQMVRVVVRAWLDRMHLYPCVFLKRPVAYVHGDDHYYVAWETTCSMGAPVFEWWADGGDGSPSVHRYVRPQYREIDRAHHRYSAIIGPVHGAGRVGYSVSSRGLSTPQYAIPRRTQGNQARVLVISDNQNGPVVFRRVLAGIQRHYGPGAVPDAILHVGDAVQTARSLDDWQRQMFSPLEDVGGYLQQAPLAFVPGNHDHDRRRVPGNANMYTDMYHGLYRTEDLGTEPVANGSYHRFYYSTRLGSARLIVLDAECPSDEQSAFLERELRSDAFQAAQFRIVAVHIPPYIEFWDPYTWNDKGERHWGEHIRLEYDRLFREHRVDLVISGHQHNYQRSTISRRAEDPASADTITYAIVGGAGGDLDRRRVENWHMYNVTYLGHHFVDLELSGSRLAWTAYDAAGSVIDRLAIARAQRPAGNKRSALAEVVTREYTIHLHKRVFGESFKKRAPRAIRVIRKFAQDNMGTKDVRIDAQLNKAVWARGIKTVPTRIRVRLARRRNDDESAAEKLYTHVSYVPVASFKGLQTQLVDE</sequence>
<evidence type="ECO:0000256" key="1">
    <source>
        <dbReference type="ARBA" id="ARBA00010808"/>
    </source>
</evidence>
<dbReference type="FunFam" id="3.10.440.10:FF:000001">
    <property type="entry name" value="60S ribosomal protein L31"/>
    <property type="match status" value="1"/>
</dbReference>
<keyword evidence="3" id="KW-0687">Ribonucleoprotein</keyword>
<dbReference type="EMBL" id="JANBUL010000042">
    <property type="protein sequence ID" value="KAJ2783670.1"/>
    <property type="molecule type" value="Genomic_DNA"/>
</dbReference>
<keyword evidence="6" id="KW-1185">Reference proteome</keyword>
<evidence type="ECO:0000256" key="3">
    <source>
        <dbReference type="ARBA" id="ARBA00023274"/>
    </source>
</evidence>